<protein>
    <recommendedName>
        <fullName evidence="5">PPPDE domain-containing protein</fullName>
    </recommendedName>
</protein>
<evidence type="ECO:0000256" key="2">
    <source>
        <dbReference type="ARBA" id="ARBA00022670"/>
    </source>
</evidence>
<proteinExistence type="inferred from homology"/>
<comment type="caution">
    <text evidence="6">The sequence shown here is derived from an EMBL/GenBank/DDBJ whole genome shotgun (WGS) entry which is preliminary data.</text>
</comment>
<evidence type="ECO:0000313" key="7">
    <source>
        <dbReference type="Proteomes" id="UP001189429"/>
    </source>
</evidence>
<gene>
    <name evidence="6" type="ORF">PCOR1329_LOCUS62132</name>
</gene>
<evidence type="ECO:0000259" key="5">
    <source>
        <dbReference type="PROSITE" id="PS51858"/>
    </source>
</evidence>
<dbReference type="PANTHER" id="PTHR12378">
    <property type="entry name" value="DESUMOYLATING ISOPEPTIDASE"/>
    <property type="match status" value="1"/>
</dbReference>
<sequence length="372" mass="40168">MPAPSSRSSSSRSSRSSTSSSSGSSRSDLGSLADSRAAGAPAAGSSAGQHTTAPLSLIEDLEPPSPMLLGLRDQPPAAAGWPVTPLSAGLDAPGPLQGSRHPPTPLGTPALRRTPQGTPPEPRSPLGLPTAPLPSPLRTPDTPLRLGSPPSPQELEEAVAQVAQRWPVDEGHAANSVPRFSHRISMAEEALPAEHVSSPVRLHIYDVSQRPWVWWMNTLLANQYVCCKFGGFFHVGVEEWMYGHCEAGSGISHSVPGAHREHHFRETVELLPTNLSKKHVLRVIDQELKREYSGPRYNLLNRNCCHFADDLCQRLGAGPIPFWLYRLASIGDVLNKARQNRTVDCISEVTARLSWSLSSPFPILSHVLAAAR</sequence>
<dbReference type="Proteomes" id="UP001189429">
    <property type="component" value="Unassembled WGS sequence"/>
</dbReference>
<evidence type="ECO:0000256" key="3">
    <source>
        <dbReference type="ARBA" id="ARBA00022801"/>
    </source>
</evidence>
<keyword evidence="7" id="KW-1185">Reference proteome</keyword>
<dbReference type="Gene3D" id="3.90.1720.30">
    <property type="entry name" value="PPPDE domains"/>
    <property type="match status" value="1"/>
</dbReference>
<comment type="similarity">
    <text evidence="1">Belongs to the DeSI family.</text>
</comment>
<keyword evidence="2" id="KW-0645">Protease</keyword>
<keyword evidence="3" id="KW-0378">Hydrolase</keyword>
<dbReference type="PANTHER" id="PTHR12378:SF9">
    <property type="entry name" value="OS06G0107000 PROTEIN"/>
    <property type="match status" value="1"/>
</dbReference>
<dbReference type="PROSITE" id="PS51858">
    <property type="entry name" value="PPPDE"/>
    <property type="match status" value="1"/>
</dbReference>
<reference evidence="6" key="1">
    <citation type="submission" date="2023-10" db="EMBL/GenBank/DDBJ databases">
        <authorList>
            <person name="Chen Y."/>
            <person name="Shah S."/>
            <person name="Dougan E. K."/>
            <person name="Thang M."/>
            <person name="Chan C."/>
        </authorList>
    </citation>
    <scope>NUCLEOTIDE SEQUENCE [LARGE SCALE GENOMIC DNA]</scope>
</reference>
<feature type="domain" description="PPPDE" evidence="5">
    <location>
        <begin position="198"/>
        <end position="335"/>
    </location>
</feature>
<organism evidence="6 7">
    <name type="scientific">Prorocentrum cordatum</name>
    <dbReference type="NCBI Taxonomy" id="2364126"/>
    <lineage>
        <taxon>Eukaryota</taxon>
        <taxon>Sar</taxon>
        <taxon>Alveolata</taxon>
        <taxon>Dinophyceae</taxon>
        <taxon>Prorocentrales</taxon>
        <taxon>Prorocentraceae</taxon>
        <taxon>Prorocentrum</taxon>
    </lineage>
</organism>
<dbReference type="InterPro" id="IPR042266">
    <property type="entry name" value="PPPDE_sf"/>
</dbReference>
<accession>A0ABN9W1I0</accession>
<dbReference type="EMBL" id="CAUYUJ010017837">
    <property type="protein sequence ID" value="CAK0878334.1"/>
    <property type="molecule type" value="Genomic_DNA"/>
</dbReference>
<evidence type="ECO:0000256" key="4">
    <source>
        <dbReference type="SAM" id="MobiDB-lite"/>
    </source>
</evidence>
<feature type="compositionally biased region" description="Low complexity" evidence="4">
    <location>
        <begin position="1"/>
        <end position="48"/>
    </location>
</feature>
<evidence type="ECO:0000256" key="1">
    <source>
        <dbReference type="ARBA" id="ARBA00008140"/>
    </source>
</evidence>
<name>A0ABN9W1I0_9DINO</name>
<feature type="region of interest" description="Disordered" evidence="4">
    <location>
        <begin position="1"/>
        <end position="157"/>
    </location>
</feature>
<dbReference type="InterPro" id="IPR008580">
    <property type="entry name" value="PPPDE_dom"/>
</dbReference>
<dbReference type="Pfam" id="PF05903">
    <property type="entry name" value="Peptidase_C97"/>
    <property type="match status" value="1"/>
</dbReference>
<dbReference type="SMART" id="SM01179">
    <property type="entry name" value="DUF862"/>
    <property type="match status" value="1"/>
</dbReference>
<evidence type="ECO:0000313" key="6">
    <source>
        <dbReference type="EMBL" id="CAK0878334.1"/>
    </source>
</evidence>